<dbReference type="AlphaFoldDB" id="A0A848MES6"/>
<keyword evidence="2" id="KW-1185">Reference proteome</keyword>
<accession>A0A848MES6</accession>
<organism evidence="1 2">
    <name type="scientific">Rouxiella aceris</name>
    <dbReference type="NCBI Taxonomy" id="2703884"/>
    <lineage>
        <taxon>Bacteria</taxon>
        <taxon>Pseudomonadati</taxon>
        <taxon>Pseudomonadota</taxon>
        <taxon>Gammaproteobacteria</taxon>
        <taxon>Enterobacterales</taxon>
        <taxon>Yersiniaceae</taxon>
        <taxon>Rouxiella</taxon>
    </lineage>
</organism>
<dbReference type="EMBL" id="JAADJU010000003">
    <property type="protein sequence ID" value="NMP26778.1"/>
    <property type="molecule type" value="Genomic_DNA"/>
</dbReference>
<proteinExistence type="predicted"/>
<dbReference type="RefSeq" id="WP_169402467.1">
    <property type="nucleotide sequence ID" value="NZ_JAADJU010000003.1"/>
</dbReference>
<reference evidence="1 2" key="2">
    <citation type="submission" date="2020-06" db="EMBL/GenBank/DDBJ databases">
        <title>Polyphasic characterization of a Rahnella strain isolated from tree sap.</title>
        <authorList>
            <person name="Kim I.S."/>
        </authorList>
    </citation>
    <scope>NUCLEOTIDE SEQUENCE [LARGE SCALE GENOMIC DNA]</scope>
    <source>
        <strain evidence="1 2">SAP-1</strain>
    </source>
</reference>
<dbReference type="NCBIfam" id="NF007971">
    <property type="entry name" value="PRK10695.1"/>
    <property type="match status" value="1"/>
</dbReference>
<dbReference type="InterPro" id="IPR021730">
    <property type="entry name" value="YdbH"/>
</dbReference>
<dbReference type="Proteomes" id="UP000585363">
    <property type="component" value="Unassembled WGS sequence"/>
</dbReference>
<name>A0A848MES6_9GAMM</name>
<protein>
    <submittedName>
        <fullName evidence="1">YdbH family protein</fullName>
    </submittedName>
</protein>
<sequence length="898" mass="98766">MRKGLKHLIGILLATAALVLLLLAIAWKTIPQWLPAVARHWLPSGSQLAISAPPVWTQGEWQLPDLQYSAQGCVLVKAQNVRLQRQAGRWQLQLDSLDLASDCLASLPAGEQNSTALSLPALQKQLPPGELHIARLSVTPWQQYAGDLLLSNNGQQQRLHYQGSSLSFDAELDDQQQLNIHSLTVLPPGGAQPWQLAGKLTLPVDLDRLPLRGELHGQMQTLAVPQPLNISLSWQDVQGELRVSEQGENLPLLSLPWQLGEKQLTITQGQWRWPYAAQPLSGGVSLTLNNWSDNLNQTTLTGRLNVLTQGHNGKGNAVLSLGPGKVGLLDSDINFQLTGQANLAQISLSASFPGTLSGSLLNPQVALHSGALLRAWGKPTPSLTLQDARWPLAGVKVSAEGISGPLQAIVRAEDHYWGAFNLHLNGKSQTFWPDKGRWDFNYWGKGKLPPLNGQWDVAGKGNWQDTLLTITSLSTGFDRLHYGLVNVEAPRLSLTQPLFWQRPLPAGMAATQSTATPDFHGALQLVAHKISLENGGYLPAATLTLGFKGDGPMNLILDGQLAAEPVGPIRLKGRWDGERLRGQGWWPKQDLTVFQSLLTPDLNIKLRGGSFYAQSAFSAARGQGFIAGGHWVVKDGSLWLKDGDLSGLDFSLSYRLKDQHWQFGRKQPVSLRIGELNNLFAMQNITMQLQGSYPWSERAPLLLSNVGMDALLGHISLSSLRLPQHDAAVLKLQKIDLSALLTALKPKQLAMSGRVNGELPLYVDNPRWLIHDGWIANDGGLTLRLDTQFAEAMAAGNIANRLVVEWLRYMEIHRANAKVSLDNLGELTMAAQVNGINNIGHQNREIILNYTHQENIYQLWRSLRFGDNLQEWLQQQLSTSSPVGSETINKDNDVRKHP</sequence>
<comment type="caution">
    <text evidence="1">The sequence shown here is derived from an EMBL/GenBank/DDBJ whole genome shotgun (WGS) entry which is preliminary data.</text>
</comment>
<reference evidence="1 2" key="1">
    <citation type="submission" date="2020-01" db="EMBL/GenBank/DDBJ databases">
        <authorList>
            <person name="Lee S.D."/>
        </authorList>
    </citation>
    <scope>NUCLEOTIDE SEQUENCE [LARGE SCALE GENOMIC DNA]</scope>
    <source>
        <strain evidence="1 2">SAP-1</strain>
    </source>
</reference>
<gene>
    <name evidence="1" type="ORF">GW590_07875</name>
</gene>
<evidence type="ECO:0000313" key="1">
    <source>
        <dbReference type="EMBL" id="NMP26778.1"/>
    </source>
</evidence>
<dbReference type="Pfam" id="PF11739">
    <property type="entry name" value="YdbH-like"/>
    <property type="match status" value="1"/>
</dbReference>
<evidence type="ECO:0000313" key="2">
    <source>
        <dbReference type="Proteomes" id="UP000585363"/>
    </source>
</evidence>